<feature type="chain" id="PRO_5043144011" description="Pectinesterase inhibitor domain-containing protein" evidence="4">
    <location>
        <begin position="31"/>
        <end position="182"/>
    </location>
</feature>
<dbReference type="SUPFAM" id="SSF101148">
    <property type="entry name" value="Plant invertase/pectin methylesterase inhibitor"/>
    <property type="match status" value="1"/>
</dbReference>
<sequence>MVVVPKTMMRHWQAPSCLLVLLLVLVSSDASTLDDTCKSVAASKKDIGYDYCIKFFQGDSASATADRRGLVVIATKMTRAEAANIRKRIDALKASVTDKKVSGRLSDCRMHYTAALKWLEAAAEGVKSGNLQDAKTNLTGVILGTDTCEERFRELGVVSPLAAEDAEFSKGCSIALAITTML</sequence>
<dbReference type="OMA" id="SHCANTT"/>
<evidence type="ECO:0000313" key="7">
    <source>
        <dbReference type="Proteomes" id="UP000019116"/>
    </source>
</evidence>
<dbReference type="FunFam" id="1.20.140.40:FF:000002">
    <property type="entry name" value="Putative invertase inhibitor"/>
    <property type="match status" value="1"/>
</dbReference>
<evidence type="ECO:0000313" key="6">
    <source>
        <dbReference type="EnsemblPlants" id="TraesCS2D02G452600.1.cds1"/>
    </source>
</evidence>
<feature type="domain" description="Pectinesterase inhibitor" evidence="5">
    <location>
        <begin position="28"/>
        <end position="178"/>
    </location>
</feature>
<dbReference type="GO" id="GO:0004857">
    <property type="term" value="F:enzyme inhibitor activity"/>
    <property type="evidence" value="ECO:0000318"/>
    <property type="project" value="GO_Central"/>
</dbReference>
<comment type="similarity">
    <text evidence="3">Belongs to the PMEI family.</text>
</comment>
<dbReference type="Gramene" id="TraesWEE_scaffold_014401_01G000400.1">
    <property type="protein sequence ID" value="TraesWEE_scaffold_014401_01G000400.1"/>
    <property type="gene ID" value="TraesWEE_scaffold_014401_01G000400"/>
</dbReference>
<dbReference type="Gramene" id="TraesCAD_scaffold_047754_01G000200.1">
    <property type="protein sequence ID" value="TraesCAD_scaffold_047754_01G000200.1"/>
    <property type="gene ID" value="TraesCAD_scaffold_047754_01G000200"/>
</dbReference>
<protein>
    <recommendedName>
        <fullName evidence="5">Pectinesterase inhibitor domain-containing protein</fullName>
    </recommendedName>
</protein>
<reference evidence="6" key="1">
    <citation type="submission" date="2018-08" db="EMBL/GenBank/DDBJ databases">
        <authorList>
            <person name="Rossello M."/>
        </authorList>
    </citation>
    <scope>NUCLEOTIDE SEQUENCE [LARGE SCALE GENOMIC DNA]</scope>
    <source>
        <strain evidence="6">cv. Chinese Spring</strain>
    </source>
</reference>
<dbReference type="Gramene" id="TraesCLE_scaffold_117392_01G000200.1">
    <property type="protein sequence ID" value="TraesCLE_scaffold_117392_01G000200.1"/>
    <property type="gene ID" value="TraesCLE_scaffold_117392_01G000200"/>
</dbReference>
<dbReference type="OrthoDB" id="1872906at2759"/>
<dbReference type="Gramene" id="TraesSYM2D03G01276240.1">
    <property type="protein sequence ID" value="TraesSYM2D03G01276240.1.CDS1"/>
    <property type="gene ID" value="TraesSYM2D03G01276240"/>
</dbReference>
<dbReference type="Gramene" id="TraesNOR2D03G01277060.1">
    <property type="protein sequence ID" value="TraesNOR2D03G01277060.1.CDS1"/>
    <property type="gene ID" value="TraesNOR2D03G01277060"/>
</dbReference>
<dbReference type="InterPro" id="IPR006501">
    <property type="entry name" value="Pectinesterase_inhib_dom"/>
</dbReference>
<dbReference type="Gramene" id="TraesCS2D02G452600.1">
    <property type="protein sequence ID" value="TraesCS2D02G452600.1.cds1"/>
    <property type="gene ID" value="TraesCS2D02G452600"/>
</dbReference>
<dbReference type="EnsemblPlants" id="TraesCS2D02G452600.1">
    <property type="protein sequence ID" value="TraesCS2D02G452600.1.cds1"/>
    <property type="gene ID" value="TraesCS2D02G452600"/>
</dbReference>
<dbReference type="SMART" id="SM00856">
    <property type="entry name" value="PMEI"/>
    <property type="match status" value="1"/>
</dbReference>
<keyword evidence="7" id="KW-1185">Reference proteome</keyword>
<dbReference type="PANTHER" id="PTHR35357">
    <property type="entry name" value="OS02G0537100 PROTEIN"/>
    <property type="match status" value="1"/>
</dbReference>
<accession>A0A1D5UKU8</accession>
<evidence type="ECO:0000256" key="4">
    <source>
        <dbReference type="SAM" id="SignalP"/>
    </source>
</evidence>
<dbReference type="Gene3D" id="1.20.140.40">
    <property type="entry name" value="Invertase/pectin methylesterase inhibitor family protein"/>
    <property type="match status" value="1"/>
</dbReference>
<evidence type="ECO:0000256" key="3">
    <source>
        <dbReference type="ARBA" id="ARBA00038471"/>
    </source>
</evidence>
<dbReference type="GO" id="GO:0009827">
    <property type="term" value="P:plant-type cell wall modification"/>
    <property type="evidence" value="ECO:0000318"/>
    <property type="project" value="GO_Central"/>
</dbReference>
<dbReference type="AlphaFoldDB" id="A0A1D5UKU8"/>
<dbReference type="SMR" id="A0A1D5UKU8"/>
<feature type="signal peptide" evidence="4">
    <location>
        <begin position="1"/>
        <end position="30"/>
    </location>
</feature>
<evidence type="ECO:0000256" key="2">
    <source>
        <dbReference type="ARBA" id="ARBA00023157"/>
    </source>
</evidence>
<reference evidence="6" key="2">
    <citation type="submission" date="2018-10" db="UniProtKB">
        <authorList>
            <consortium name="EnsemblPlants"/>
        </authorList>
    </citation>
    <scope>IDENTIFICATION</scope>
</reference>
<dbReference type="Proteomes" id="UP000019116">
    <property type="component" value="Chromosome 2D"/>
</dbReference>
<dbReference type="PANTHER" id="PTHR35357:SF24">
    <property type="entry name" value="OS04G0587200 PROTEIN"/>
    <property type="match status" value="1"/>
</dbReference>
<dbReference type="NCBIfam" id="TIGR01614">
    <property type="entry name" value="PME_inhib"/>
    <property type="match status" value="1"/>
</dbReference>
<name>A0A1D5UKU8_WHEAT</name>
<dbReference type="GO" id="GO:0005576">
    <property type="term" value="C:extracellular region"/>
    <property type="evidence" value="ECO:0007669"/>
    <property type="project" value="UniProtKB-ARBA"/>
</dbReference>
<keyword evidence="2" id="KW-1015">Disulfide bond</keyword>
<dbReference type="CDD" id="cd15795">
    <property type="entry name" value="PMEI-Pla_a_1_like"/>
    <property type="match status" value="1"/>
</dbReference>
<dbReference type="Gramene" id="TraesROB_scaffold_105475_01G000200.1">
    <property type="protein sequence ID" value="TraesROB_scaffold_105475_01G000200.1"/>
    <property type="gene ID" value="TraesROB_scaffold_105475_01G000200"/>
</dbReference>
<dbReference type="Gramene" id="TraesCS2D03G1013900.1">
    <property type="protein sequence ID" value="TraesCS2D03G1013900.1.CDS1"/>
    <property type="gene ID" value="TraesCS2D03G1013900"/>
</dbReference>
<dbReference type="STRING" id="4565.A0A1D5UKU8"/>
<organism evidence="6">
    <name type="scientific">Triticum aestivum</name>
    <name type="common">Wheat</name>
    <dbReference type="NCBI Taxonomy" id="4565"/>
    <lineage>
        <taxon>Eukaryota</taxon>
        <taxon>Viridiplantae</taxon>
        <taxon>Streptophyta</taxon>
        <taxon>Embryophyta</taxon>
        <taxon>Tracheophyta</taxon>
        <taxon>Spermatophyta</taxon>
        <taxon>Magnoliopsida</taxon>
        <taxon>Liliopsida</taxon>
        <taxon>Poales</taxon>
        <taxon>Poaceae</taxon>
        <taxon>BOP clade</taxon>
        <taxon>Pooideae</taxon>
        <taxon>Triticodae</taxon>
        <taxon>Triticeae</taxon>
        <taxon>Triticinae</taxon>
        <taxon>Triticum</taxon>
    </lineage>
</organism>
<dbReference type="InterPro" id="IPR035513">
    <property type="entry name" value="Invertase/methylesterase_inhib"/>
</dbReference>
<keyword evidence="1 4" id="KW-0732">Signal</keyword>
<dbReference type="Gramene" id="TraesLDM2D03G01261600.1">
    <property type="protein sequence ID" value="TraesLDM2D03G01261600.1.CDS1"/>
    <property type="gene ID" value="TraesLDM2D03G01261600"/>
</dbReference>
<dbReference type="InterPro" id="IPR034088">
    <property type="entry name" value="Pla_a_1-like"/>
</dbReference>
<dbReference type="Pfam" id="PF04043">
    <property type="entry name" value="PMEI"/>
    <property type="match status" value="1"/>
</dbReference>
<evidence type="ECO:0000259" key="5">
    <source>
        <dbReference type="SMART" id="SM00856"/>
    </source>
</evidence>
<proteinExistence type="inferred from homology"/>
<dbReference type="GO" id="GO:0009505">
    <property type="term" value="C:plant-type cell wall"/>
    <property type="evidence" value="ECO:0000318"/>
    <property type="project" value="GO_Central"/>
</dbReference>
<evidence type="ECO:0000256" key="1">
    <source>
        <dbReference type="ARBA" id="ARBA00022729"/>
    </source>
</evidence>